<organism evidence="3 4">
    <name type="scientific">Rarobacter incanus</name>
    <dbReference type="NCBI Taxonomy" id="153494"/>
    <lineage>
        <taxon>Bacteria</taxon>
        <taxon>Bacillati</taxon>
        <taxon>Actinomycetota</taxon>
        <taxon>Actinomycetes</taxon>
        <taxon>Micrococcales</taxon>
        <taxon>Rarobacteraceae</taxon>
        <taxon>Rarobacter</taxon>
    </lineage>
</organism>
<accession>A0A542SLQ5</accession>
<evidence type="ECO:0000313" key="4">
    <source>
        <dbReference type="Proteomes" id="UP000316181"/>
    </source>
</evidence>
<dbReference type="EMBL" id="VFNV01000001">
    <property type="protein sequence ID" value="TQK75560.1"/>
    <property type="molecule type" value="Genomic_DNA"/>
</dbReference>
<keyword evidence="1" id="KW-0547">Nucleotide-binding</keyword>
<dbReference type="Gene3D" id="3.30.470.20">
    <property type="entry name" value="ATP-grasp fold, B domain"/>
    <property type="match status" value="1"/>
</dbReference>
<dbReference type="PROSITE" id="PS50975">
    <property type="entry name" value="ATP_GRASP"/>
    <property type="match status" value="1"/>
</dbReference>
<proteinExistence type="predicted"/>
<feature type="domain" description="ATP-grasp" evidence="2">
    <location>
        <begin position="125"/>
        <end position="327"/>
    </location>
</feature>
<keyword evidence="4" id="KW-1185">Reference proteome</keyword>
<dbReference type="Pfam" id="PF02786">
    <property type="entry name" value="CPSase_L_D2"/>
    <property type="match status" value="1"/>
</dbReference>
<evidence type="ECO:0000313" key="3">
    <source>
        <dbReference type="EMBL" id="TQK75560.1"/>
    </source>
</evidence>
<dbReference type="InterPro" id="IPR005479">
    <property type="entry name" value="CPAse_ATP-bd"/>
</dbReference>
<evidence type="ECO:0000256" key="1">
    <source>
        <dbReference type="PROSITE-ProRule" id="PRU00409"/>
    </source>
</evidence>
<dbReference type="GO" id="GO:0046872">
    <property type="term" value="F:metal ion binding"/>
    <property type="evidence" value="ECO:0007669"/>
    <property type="project" value="InterPro"/>
</dbReference>
<dbReference type="Proteomes" id="UP000316181">
    <property type="component" value="Unassembled WGS sequence"/>
</dbReference>
<dbReference type="AlphaFoldDB" id="A0A542SLQ5"/>
<evidence type="ECO:0000259" key="2">
    <source>
        <dbReference type="PROSITE" id="PS50975"/>
    </source>
</evidence>
<gene>
    <name evidence="3" type="ORF">FB389_0190</name>
</gene>
<keyword evidence="1" id="KW-0067">ATP-binding</keyword>
<dbReference type="GO" id="GO:0005524">
    <property type="term" value="F:ATP binding"/>
    <property type="evidence" value="ECO:0007669"/>
    <property type="project" value="UniProtKB-UniRule"/>
</dbReference>
<dbReference type="InterPro" id="IPR011761">
    <property type="entry name" value="ATP-grasp"/>
</dbReference>
<reference evidence="3 4" key="1">
    <citation type="submission" date="2019-06" db="EMBL/GenBank/DDBJ databases">
        <title>Sequencing the genomes of 1000 actinobacteria strains.</title>
        <authorList>
            <person name="Klenk H.-P."/>
        </authorList>
    </citation>
    <scope>NUCLEOTIDE SEQUENCE [LARGE SCALE GENOMIC DNA]</scope>
    <source>
        <strain evidence="3 4">DSM 10596</strain>
    </source>
</reference>
<dbReference type="GO" id="GO:0016874">
    <property type="term" value="F:ligase activity"/>
    <property type="evidence" value="ECO:0007669"/>
    <property type="project" value="UniProtKB-KW"/>
</dbReference>
<dbReference type="SUPFAM" id="SSF56059">
    <property type="entry name" value="Glutathione synthetase ATP-binding domain-like"/>
    <property type="match status" value="1"/>
</dbReference>
<sequence length="414" mass="45595">MQASAAPVQPVILGADIGVYALARAFHAQYAVKSIVVSGAVLGPIANSKIIDNRVVADGHDPRQLVDELLAVADQHAGAPLLLLANSDWLVRQVVEHRDELAPHYHLPFLSSELLDLLSDKASFTEVARRHGIPVPGTVVQDFGVPATQWVRADVPFDFPVIAKAASSADYQEVEFPGKAKVFEIGSQAELDDLWARLRAAGYAGKFVVQDLIPGDDTGMRSITAYVDSHGKATLLCSAHVLLEEHTPSGLGNPAAMFTTEIPQILEPARRMLEAIGYRGFANFDVKLDPRDGQYRFFEVNPRIGRNNYYVTAAGANPARFVVEDLVNRQAVEPVTVTNQVLYSIVPVRLLLRYIVDPQLRSTVSSLARSGHVARPLWYRADRSFKRGRYVGLALINQVRKFRRHYPQVSTTGF</sequence>
<keyword evidence="3" id="KW-0436">Ligase</keyword>
<protein>
    <submittedName>
        <fullName evidence="3">D-aspartate ligase</fullName>
    </submittedName>
</protein>
<comment type="caution">
    <text evidence="3">The sequence shown here is derived from an EMBL/GenBank/DDBJ whole genome shotgun (WGS) entry which is preliminary data.</text>
</comment>
<name>A0A542SLQ5_9MICO</name>